<gene>
    <name evidence="1" type="ORF">PILCRDRAFT_542745</name>
</gene>
<keyword evidence="2" id="KW-1185">Reference proteome</keyword>
<dbReference type="InParanoid" id="A0A0C3FKI2"/>
<organism evidence="1 2">
    <name type="scientific">Piloderma croceum (strain F 1598)</name>
    <dbReference type="NCBI Taxonomy" id="765440"/>
    <lineage>
        <taxon>Eukaryota</taxon>
        <taxon>Fungi</taxon>
        <taxon>Dikarya</taxon>
        <taxon>Basidiomycota</taxon>
        <taxon>Agaricomycotina</taxon>
        <taxon>Agaricomycetes</taxon>
        <taxon>Agaricomycetidae</taxon>
        <taxon>Atheliales</taxon>
        <taxon>Atheliaceae</taxon>
        <taxon>Piloderma</taxon>
    </lineage>
</organism>
<reference evidence="2" key="2">
    <citation type="submission" date="2015-01" db="EMBL/GenBank/DDBJ databases">
        <title>Evolutionary Origins and Diversification of the Mycorrhizal Mutualists.</title>
        <authorList>
            <consortium name="DOE Joint Genome Institute"/>
            <consortium name="Mycorrhizal Genomics Consortium"/>
            <person name="Kohler A."/>
            <person name="Kuo A."/>
            <person name="Nagy L.G."/>
            <person name="Floudas D."/>
            <person name="Copeland A."/>
            <person name="Barry K.W."/>
            <person name="Cichocki N."/>
            <person name="Veneault-Fourrey C."/>
            <person name="LaButti K."/>
            <person name="Lindquist E.A."/>
            <person name="Lipzen A."/>
            <person name="Lundell T."/>
            <person name="Morin E."/>
            <person name="Murat C."/>
            <person name="Riley R."/>
            <person name="Ohm R."/>
            <person name="Sun H."/>
            <person name="Tunlid A."/>
            <person name="Henrissat B."/>
            <person name="Grigoriev I.V."/>
            <person name="Hibbett D.S."/>
            <person name="Martin F."/>
        </authorList>
    </citation>
    <scope>NUCLEOTIDE SEQUENCE [LARGE SCALE GENOMIC DNA]</scope>
    <source>
        <strain evidence="2">F 1598</strain>
    </source>
</reference>
<dbReference type="HOGENOM" id="CLU_2886636_0_0_1"/>
<dbReference type="Proteomes" id="UP000054166">
    <property type="component" value="Unassembled WGS sequence"/>
</dbReference>
<evidence type="ECO:0000313" key="1">
    <source>
        <dbReference type="EMBL" id="KIM80046.1"/>
    </source>
</evidence>
<sequence>MRRTEIVSDQRDDRLVSCSTISECSAWCNALSMRLVNNEIMCDITNWTNGEMYQSVLAHMYSH</sequence>
<proteinExistence type="predicted"/>
<reference evidence="1 2" key="1">
    <citation type="submission" date="2014-04" db="EMBL/GenBank/DDBJ databases">
        <authorList>
            <consortium name="DOE Joint Genome Institute"/>
            <person name="Kuo A."/>
            <person name="Tarkka M."/>
            <person name="Buscot F."/>
            <person name="Kohler A."/>
            <person name="Nagy L.G."/>
            <person name="Floudas D."/>
            <person name="Copeland A."/>
            <person name="Barry K.W."/>
            <person name="Cichocki N."/>
            <person name="Veneault-Fourrey C."/>
            <person name="LaButti K."/>
            <person name="Lindquist E.A."/>
            <person name="Lipzen A."/>
            <person name="Lundell T."/>
            <person name="Morin E."/>
            <person name="Murat C."/>
            <person name="Sun H."/>
            <person name="Tunlid A."/>
            <person name="Henrissat B."/>
            <person name="Grigoriev I.V."/>
            <person name="Hibbett D.S."/>
            <person name="Martin F."/>
            <person name="Nordberg H.P."/>
            <person name="Cantor M.N."/>
            <person name="Hua S.X."/>
        </authorList>
    </citation>
    <scope>NUCLEOTIDE SEQUENCE [LARGE SCALE GENOMIC DNA]</scope>
    <source>
        <strain evidence="1 2">F 1598</strain>
    </source>
</reference>
<dbReference type="EMBL" id="KN833006">
    <property type="protein sequence ID" value="KIM80046.1"/>
    <property type="molecule type" value="Genomic_DNA"/>
</dbReference>
<name>A0A0C3FKI2_PILCF</name>
<protein>
    <submittedName>
        <fullName evidence="1">Uncharacterized protein</fullName>
    </submittedName>
</protein>
<dbReference type="AlphaFoldDB" id="A0A0C3FKI2"/>
<evidence type="ECO:0000313" key="2">
    <source>
        <dbReference type="Proteomes" id="UP000054166"/>
    </source>
</evidence>
<accession>A0A0C3FKI2</accession>